<organism evidence="3 4">
    <name type="scientific">Alteromonas stellipolaris</name>
    <dbReference type="NCBI Taxonomy" id="233316"/>
    <lineage>
        <taxon>Bacteria</taxon>
        <taxon>Pseudomonadati</taxon>
        <taxon>Pseudomonadota</taxon>
        <taxon>Gammaproteobacteria</taxon>
        <taxon>Alteromonadales</taxon>
        <taxon>Alteromonadaceae</taxon>
        <taxon>Alteromonas/Salinimonas group</taxon>
        <taxon>Alteromonas</taxon>
    </lineage>
</organism>
<keyword evidence="2" id="KW-0812">Transmembrane</keyword>
<dbReference type="InterPro" id="IPR052534">
    <property type="entry name" value="Extracell_DNA_Util/SecSys_Comp"/>
</dbReference>
<feature type="coiled-coil region" evidence="1">
    <location>
        <begin position="64"/>
        <end position="94"/>
    </location>
</feature>
<dbReference type="Proteomes" id="UP000056750">
    <property type="component" value="Chromosome"/>
</dbReference>
<feature type="transmembrane region" description="Helical" evidence="2">
    <location>
        <begin position="21"/>
        <end position="40"/>
    </location>
</feature>
<sequence length="193" mass="21662">MAHVNLLPWREQQRQHQKQQYLMALVAVAAIMGLIFWFIGQAIDQQINHQNSRNQFLEREIGLLDAQIADIKNIKESKNAIEQRMALIEQLQASRNVAAIIFDELAKIVPVGVTFQSMKRIGNKLQIEGISDSNNRLSDFMRSLDNSDVFVGAELSSIKADTNASRAISTFTLTFMVSDSVSPLKQDAEGETN</sequence>
<reference evidence="3 4" key="1">
    <citation type="submission" date="2015-12" db="EMBL/GenBank/DDBJ databases">
        <title>Intraspecies pangenome expansion in the marine bacterium Alteromonas.</title>
        <authorList>
            <person name="Lopez-Perez M."/>
            <person name="Rodriguez-Valera F."/>
        </authorList>
    </citation>
    <scope>NUCLEOTIDE SEQUENCE [LARGE SCALE GENOMIC DNA]</scope>
    <source>
        <strain evidence="3 4">LMG 21861</strain>
    </source>
</reference>
<evidence type="ECO:0000256" key="2">
    <source>
        <dbReference type="SAM" id="Phobius"/>
    </source>
</evidence>
<dbReference type="Pfam" id="PF05137">
    <property type="entry name" value="PilN"/>
    <property type="match status" value="1"/>
</dbReference>
<dbReference type="InterPro" id="IPR007813">
    <property type="entry name" value="PilN"/>
</dbReference>
<keyword evidence="2" id="KW-1133">Transmembrane helix</keyword>
<dbReference type="RefSeq" id="WP_057794362.1">
    <property type="nucleotide sequence ID" value="NZ_CP013926.1"/>
</dbReference>
<keyword evidence="2" id="KW-0472">Membrane</keyword>
<proteinExistence type="predicted"/>
<dbReference type="GeneID" id="83256676"/>
<evidence type="ECO:0000256" key="1">
    <source>
        <dbReference type="SAM" id="Coils"/>
    </source>
</evidence>
<evidence type="ECO:0000313" key="3">
    <source>
        <dbReference type="EMBL" id="AMJ73087.1"/>
    </source>
</evidence>
<dbReference type="EMBL" id="CP013926">
    <property type="protein sequence ID" value="AMJ73087.1"/>
    <property type="molecule type" value="Genomic_DNA"/>
</dbReference>
<keyword evidence="1" id="KW-0175">Coiled coil</keyword>
<gene>
    <name evidence="3" type="ORF">AVL57_03300</name>
</gene>
<accession>A0ABM5YGA7</accession>
<dbReference type="PANTHER" id="PTHR40278:SF2">
    <property type="entry name" value="TYPE IV PILUS INNER MEMBRANE COMPONENT PILN"/>
    <property type="match status" value="1"/>
</dbReference>
<protein>
    <submittedName>
        <fullName evidence="3">Pilus assembly protein CpaD</fullName>
    </submittedName>
</protein>
<keyword evidence="4" id="KW-1185">Reference proteome</keyword>
<name>A0ABM5YGA7_9ALTE</name>
<evidence type="ECO:0000313" key="4">
    <source>
        <dbReference type="Proteomes" id="UP000056750"/>
    </source>
</evidence>
<dbReference type="PANTHER" id="PTHR40278">
    <property type="entry name" value="DNA UTILIZATION PROTEIN HOFN"/>
    <property type="match status" value="1"/>
</dbReference>